<dbReference type="EMBL" id="RBNL01003629">
    <property type="protein sequence ID" value="RML47186.1"/>
    <property type="molecule type" value="Genomic_DNA"/>
</dbReference>
<protein>
    <submittedName>
        <fullName evidence="1">Uncharacterized protein</fullName>
    </submittedName>
</protein>
<dbReference type="AlphaFoldDB" id="A0A3M2W6Y7"/>
<accession>A0A3M2W6Y7</accession>
<name>A0A3M2W6Y7_PSEYM</name>
<organism evidence="1 2">
    <name type="scientific">Pseudomonas syringae pv. maculicola</name>
    <dbReference type="NCBI Taxonomy" id="59511"/>
    <lineage>
        <taxon>Bacteria</taxon>
        <taxon>Pseudomonadati</taxon>
        <taxon>Pseudomonadota</taxon>
        <taxon>Gammaproteobacteria</taxon>
        <taxon>Pseudomonadales</taxon>
        <taxon>Pseudomonadaceae</taxon>
        <taxon>Pseudomonas</taxon>
    </lineage>
</organism>
<dbReference type="Proteomes" id="UP000282378">
    <property type="component" value="Unassembled WGS sequence"/>
</dbReference>
<sequence>MIYMIFFALTFFHFFRLILCVLMRFGKPEMAACAIHTYGYADIKLRISTGFPDDPERCDRFEEMESLRISGTRIIPLRSLKNRIKRGHLRRWAI</sequence>
<evidence type="ECO:0000313" key="2">
    <source>
        <dbReference type="Proteomes" id="UP000282378"/>
    </source>
</evidence>
<evidence type="ECO:0000313" key="1">
    <source>
        <dbReference type="EMBL" id="RML47186.1"/>
    </source>
</evidence>
<proteinExistence type="predicted"/>
<gene>
    <name evidence="1" type="ORF">APX70_00296</name>
</gene>
<comment type="caution">
    <text evidence="1">The sequence shown here is derived from an EMBL/GenBank/DDBJ whole genome shotgun (WGS) entry which is preliminary data.</text>
</comment>
<reference evidence="1 2" key="1">
    <citation type="submission" date="2018-08" db="EMBL/GenBank/DDBJ databases">
        <title>Recombination of ecologically and evolutionarily significant loci maintains genetic cohesion in the Pseudomonas syringae species complex.</title>
        <authorList>
            <person name="Dillon M."/>
            <person name="Thakur S."/>
            <person name="Almeida R.N.D."/>
            <person name="Weir B.S."/>
            <person name="Guttman D.S."/>
        </authorList>
    </citation>
    <scope>NUCLEOTIDE SEQUENCE [LARGE SCALE GENOMIC DNA]</scope>
    <source>
        <strain evidence="1 2">88_10</strain>
    </source>
</reference>